<dbReference type="PROSITE" id="PS52019">
    <property type="entry name" value="PKS_MFAS_DH"/>
    <property type="match status" value="1"/>
</dbReference>
<name>F0ZPQ7_DICPU</name>
<dbReference type="Pfam" id="PF00109">
    <property type="entry name" value="ketoacyl-synt"/>
    <property type="match status" value="1"/>
</dbReference>
<dbReference type="InterPro" id="IPR014031">
    <property type="entry name" value="Ketoacyl_synth_C"/>
</dbReference>
<dbReference type="Pfam" id="PF00698">
    <property type="entry name" value="Acyl_transf_1"/>
    <property type="match status" value="1"/>
</dbReference>
<dbReference type="OrthoDB" id="329835at2759"/>
<organism evidence="10 11">
    <name type="scientific">Dictyostelium purpureum</name>
    <name type="common">Slime mold</name>
    <dbReference type="NCBI Taxonomy" id="5786"/>
    <lineage>
        <taxon>Eukaryota</taxon>
        <taxon>Amoebozoa</taxon>
        <taxon>Evosea</taxon>
        <taxon>Eumycetozoa</taxon>
        <taxon>Dictyostelia</taxon>
        <taxon>Dictyosteliales</taxon>
        <taxon>Dictyosteliaceae</taxon>
        <taxon>Dictyostelium</taxon>
    </lineage>
</organism>
<dbReference type="SMART" id="SM00827">
    <property type="entry name" value="PKS_AT"/>
    <property type="match status" value="1"/>
</dbReference>
<evidence type="ECO:0000256" key="1">
    <source>
        <dbReference type="ARBA" id="ARBA00001957"/>
    </source>
</evidence>
<evidence type="ECO:0000313" key="11">
    <source>
        <dbReference type="Proteomes" id="UP000001064"/>
    </source>
</evidence>
<dbReference type="InterPro" id="IPR014043">
    <property type="entry name" value="Acyl_transferase_dom"/>
</dbReference>
<dbReference type="Gene3D" id="3.90.180.10">
    <property type="entry name" value="Medium-chain alcohol dehydrogenases, catalytic domain"/>
    <property type="match status" value="1"/>
</dbReference>
<dbReference type="PANTHER" id="PTHR45681:SF1">
    <property type="entry name" value="POLYKETIDE SYNTHASE 2-RELATED"/>
    <property type="match status" value="1"/>
</dbReference>
<dbReference type="Gene3D" id="3.30.70.3290">
    <property type="match status" value="1"/>
</dbReference>
<dbReference type="FunCoup" id="F0ZPQ7">
    <property type="interactions" value="1"/>
</dbReference>
<dbReference type="InterPro" id="IPR020843">
    <property type="entry name" value="ER"/>
</dbReference>
<dbReference type="InterPro" id="IPR011032">
    <property type="entry name" value="GroES-like_sf"/>
</dbReference>
<dbReference type="InterPro" id="IPR049900">
    <property type="entry name" value="PKS_mFAS_DH"/>
</dbReference>
<dbReference type="Gene3D" id="3.40.50.150">
    <property type="entry name" value="Vaccinia Virus protein VP39"/>
    <property type="match status" value="1"/>
</dbReference>
<sequence length="2973" mass="334779">MIAKTDLLDKSRDVAIVGLGLRLPGSSNTPSQLWENLIDGFDGIIETRDRWADTFADTGEISSKYAGLLDFEEWINFDPLFFGINPSEAKEIDPQQKLLLKATWEAFEDAQIDPLSLKGSADTSVFIGASSMEYAAVTTDPLKPTVNCFNVNLSGVSNRISYCFDLRGTSLTVDSACSSSLNAVHLGYESILNGSTYSIVGGVNFIINPQQSRSFTSVNVIGKTGRCKTFDETADGFVRSEGAVVLILKNLSNAIKDGNQIYAVIKGSSSNVDGTLNKTNYFAPSKTSQANNISKAFDSTKGQLLKSDIDFFELHGTGTQVGDPIEVEAVATLFQDIKSNENPLLIGSIKSNIGHLEPASGVASLAKVCLMFKHRQFVKNIHFNKPNPNIKFEEWKVKVCTENIPFPNKSVSIAINSFGITGSNACLLLTEYKKPESAPITTTKNKTYLMPISSSSKKSLEQYRSKLINQVDSYSQSVSFQDFIQYHICSKATKLASRSVLTAKDWSDINQSKINESFISTKNNRSGNIIKDNNKNPTLVFVYCGLGPQWNQTGKNLYENEPVFKNSMDRIDQIFTKLFGYSVLKKLRSIKDDDSVAINDFAISQPTIFMVQVSLFEFYKSWGINPSINVGHSFGEISSAYCSEMIDLETACFIIYKRVTLQSKTMGSGKMLVIGLNEKDFTNKYQAQYPLVEISCYNSPSSVVISGSEQDLTNISASLKEKEVFSVLLGAPSALHSSKQATIKDEILDQLKDIKFKPPTIKTFSTVTTNLFNKSTAFDSNYIYSNLRKPVLFEKTISNIFTHIENNDLGSTVIFLELSPNPTLTHYINEMIPKESNYFYSDDNAISVLSSLNKKKPNEVQEIQSTIANLYCNGYNVNFNCQLFGNPKDFTSYFLPRYQWDDSDYFKHGRVSKQIKQGPTIDQLGYRVDESPFMSYTTYIDIKEEPYQFLKGHQSRGRYLFPANGYLDNVLKAFPHQDLTFHLMEYRSPLILKEGVKQLISTNIYPSSKNEYRVTFHFKDAFGKWILSCAGRFSVVKHNSDLQNQKINVQELKDKCNWTTIKKNEFYEGLKVRTALSLSGKFQSIEEAYYGYNCCLAKISLSDRTTLSSYDNESFLNICTIDGGFQLLGLFINPDVVVLDKVELLRFYADNIPKSASFRETHKYIYSYTEYISKIGNSVYANITTFLPDGTLLFNAPVVCFTGFSSIRGDISIENPDHQLYSACLQSIESPLSVDTPGAAIDSALFTQFVPKPVANIRNAFTTCIFANIKKKYQSITPALINTSTIQFLIDSYFKISENDTSAKKNLGISLFESLKKNWELIKYSDQAKLLKLLPAQQQEIMNKITKILLNETIPETNDTANLIGKLTPNPSQTLLINEIISKSITPLVNQRILFRIIEIGCGIGQLSEMIVSKINLLLQQNPLAEIDIELTFTDSQDISFVKEKLTTLVHSVPEVDNSKDLSSRKPSLLFKVLDINEKDLIQSKSITPSYYDIVVLNNLVGINNLNETVNLIYQILNPNGYLLLVDTLFKPATINSEFELYQQWLSYNYMGSTKDIESWKKLLTQDFNLINFTATSSEPWLILVQKPKFIETVSKENPISYTIGLYDQVVIYGTVENVNEAKAMSKLMDVNDKGTDIYFIRNIDDFDTHVKETPLSDKSVIVFVNTINNILLDFYTVSIDYIKINQYLLKKECSAKHVLLTRNVFLESSNPLASAVVGAFRYFCEFPQLNLYLMDFDDGIYVKSSNFINITHELTDPNKHYQREFIFRDSQVSYERVTQETNLKLKYKSDSYISEPEGLYAKLNQNLQYQLKAFEPVPPLHVEIQVLASGINFKDNLVYRRLVPPEAVNHTGDASDPEFGYECSGIVSRIGEGVTKFKVGDEVVGLGFNCTGSYVTLEQFRFVPKPKNLTHVEAASIPVVYLTSYYSLFVAGYLSIEKKESVLIHGATGGIGLACLNLLKAKGFQGLLFVTVGSKEKENFLRVTYGNFITGIYSSKNTDYLFEIKKKIQQVTGNDLIFKQFGVAKMGVDLIINTLPSEFMDANFNSLCQGGRLVDLSVTHMNSQDTTDFRKFRYCIQYSTVELLLNGFERNRLILQEIMDMFVNENLKLLPIKEYPVSEIKEAIEFIQERKHIGKLVVNHENQGLMESIFINNDYEFYKDYLIPKPNYKISNNCNLGKTVLITGQTGLSLAIIKWIIALNSEDQPVENIIVFSKSPIKYELEHMICYCKHMNLKVKIIYEQVDVSDLGEINEKVDSIYSKNPDLPIVSSIFHNAFVPSECDPLEIDMDHLLKSHSGKTLGLINLHSLSTGIWAESVKNFVISSSITSILGSQRQCGYISANCVIDAFSRLRSSQGLPCTSINWGVLATGFVSRNEGVSKLFEYQGFTPISVDMVNGTLDLFLQNPDKLNGKIVASFNYNNVSVAFKDHCLAYKLNYFLNPVYTKGSTFDDSEASIRDDILEKFSEYLSTEKSKLSLETKLIDYGASSMLLVELKNYLDKKYTPNILSIAQLQNVTINQLINAVIQAVSKLKKKPSKKSNEDLEAPINWEDEIHLDPTIKPTPQMIESFKKSIDKVYKNNTDGGLEVLLTGPCTFMGLNLLFNLLTSPKTKLIHCMMPLNSEEEVLKAINDGFKNNSYDILLKTENLAKIKPIAADFTRPLFGLTGTDYIEFSKKINLVINAASNTTKHYCAHINYQDTNKEYLQGVSHLLRFACTEKIKRVVQISTLGRYSDTQRETLNEYDFPEVDFSFISGQNQLVSGYIQSKIVAEYHLKQAADRGIPCFIIRIPFCFPGENGVGREADFTQLLLQSCYVLKSYPTESHVQIYTAPVTWYAKNIITMTVGSNITIDGCWNDIESSPIENLICANLFGGGFNFGDLLVELSKDLSWKGIPFETLVKKAAINEHDSCKKLASFVLKKKGDFIKNLGVIPGHYNINENLKNLLALNNSFEGWLITKQLIYNHLSYVFKKKIN</sequence>
<dbReference type="PROSITE" id="PS52004">
    <property type="entry name" value="KS3_2"/>
    <property type="match status" value="1"/>
</dbReference>
<comment type="function">
    <text evidence="5">Probable polyketide synthase.</text>
</comment>
<dbReference type="InterPro" id="IPR036736">
    <property type="entry name" value="ACP-like_sf"/>
</dbReference>
<feature type="active site" description="Proton donor; for dehydratase activity" evidence="6">
    <location>
        <position position="1122"/>
    </location>
</feature>
<dbReference type="InterPro" id="IPR057326">
    <property type="entry name" value="KR_dom"/>
</dbReference>
<dbReference type="InParanoid" id="F0ZPQ7"/>
<evidence type="ECO:0000256" key="3">
    <source>
        <dbReference type="ARBA" id="ARBA00022553"/>
    </source>
</evidence>
<dbReference type="InterPro" id="IPR013120">
    <property type="entry name" value="FAR_NAD-bd"/>
</dbReference>
<dbReference type="GO" id="GO:0006633">
    <property type="term" value="P:fatty acid biosynthetic process"/>
    <property type="evidence" value="ECO:0000318"/>
    <property type="project" value="GO_Central"/>
</dbReference>
<dbReference type="CDD" id="cd05195">
    <property type="entry name" value="enoyl_red"/>
    <property type="match status" value="1"/>
</dbReference>
<dbReference type="SUPFAM" id="SSF52151">
    <property type="entry name" value="FabD/lysophospholipase-like"/>
    <property type="match status" value="1"/>
</dbReference>
<feature type="domain" description="Carrier" evidence="7">
    <location>
        <begin position="2451"/>
        <end position="2528"/>
    </location>
</feature>
<dbReference type="VEuPathDB" id="AmoebaDB:DICPUDRAFT_153779"/>
<dbReference type="SMART" id="SM00822">
    <property type="entry name" value="PKS_KR"/>
    <property type="match status" value="1"/>
</dbReference>
<keyword evidence="2" id="KW-0596">Phosphopantetheine</keyword>
<dbReference type="Pfam" id="PF16197">
    <property type="entry name" value="KAsynt_C_assoc"/>
    <property type="match status" value="1"/>
</dbReference>
<dbReference type="InterPro" id="IPR014030">
    <property type="entry name" value="Ketoacyl_synth_N"/>
</dbReference>
<dbReference type="InterPro" id="IPR018201">
    <property type="entry name" value="Ketoacyl_synth_AS"/>
</dbReference>
<feature type="region of interest" description="N-terminal hotdog fold" evidence="6">
    <location>
        <begin position="921"/>
        <end position="1040"/>
    </location>
</feature>
<dbReference type="Pfam" id="PF13602">
    <property type="entry name" value="ADH_zinc_N_2"/>
    <property type="match status" value="1"/>
</dbReference>
<dbReference type="InterPro" id="IPR042104">
    <property type="entry name" value="PKS_dehydratase_sf"/>
</dbReference>
<dbReference type="SMART" id="SM00825">
    <property type="entry name" value="PKS_KS"/>
    <property type="match status" value="1"/>
</dbReference>
<dbReference type="RefSeq" id="XP_003289406.1">
    <property type="nucleotide sequence ID" value="XM_003289358.1"/>
</dbReference>
<feature type="region of interest" description="C-terminal hotdog fold" evidence="6">
    <location>
        <begin position="1057"/>
        <end position="1210"/>
    </location>
</feature>
<dbReference type="InterPro" id="IPR050444">
    <property type="entry name" value="Polyketide_Synthase"/>
</dbReference>
<dbReference type="PROSITE" id="PS00606">
    <property type="entry name" value="KS3_1"/>
    <property type="match status" value="1"/>
</dbReference>
<evidence type="ECO:0000256" key="4">
    <source>
        <dbReference type="ARBA" id="ARBA00022679"/>
    </source>
</evidence>
<dbReference type="FunFam" id="3.40.50.720:FF:000967">
    <property type="entry name" value="Probable polyketide synthase 30"/>
    <property type="match status" value="1"/>
</dbReference>
<dbReference type="KEGG" id="dpp:DICPUDRAFT_153779"/>
<dbReference type="PANTHER" id="PTHR45681">
    <property type="entry name" value="POLYKETIDE SYNTHASE 44-RELATED"/>
    <property type="match status" value="1"/>
</dbReference>
<evidence type="ECO:0000259" key="8">
    <source>
        <dbReference type="PROSITE" id="PS52004"/>
    </source>
</evidence>
<evidence type="ECO:0000256" key="5">
    <source>
        <dbReference type="ARBA" id="ARBA00037046"/>
    </source>
</evidence>
<protein>
    <submittedName>
        <fullName evidence="10">Uncharacterized protein</fullName>
    </submittedName>
</protein>
<feature type="active site" description="Proton acceptor; for dehydratase activity" evidence="6">
    <location>
        <position position="953"/>
    </location>
</feature>
<dbReference type="InterPro" id="IPR036291">
    <property type="entry name" value="NAD(P)-bd_dom_sf"/>
</dbReference>
<dbReference type="Pfam" id="PF07993">
    <property type="entry name" value="NAD_binding_4"/>
    <property type="match status" value="1"/>
</dbReference>
<dbReference type="SUPFAM" id="SSF50129">
    <property type="entry name" value="GroES-like"/>
    <property type="match status" value="1"/>
</dbReference>
<dbReference type="Pfam" id="PF08240">
    <property type="entry name" value="ADH_N"/>
    <property type="match status" value="1"/>
</dbReference>
<dbReference type="InterPro" id="IPR016039">
    <property type="entry name" value="Thiolase-like"/>
</dbReference>
<dbReference type="PROSITE" id="PS50075">
    <property type="entry name" value="CARRIER"/>
    <property type="match status" value="1"/>
</dbReference>
<dbReference type="SUPFAM" id="SSF53335">
    <property type="entry name" value="S-adenosyl-L-methionine-dependent methyltransferases"/>
    <property type="match status" value="1"/>
</dbReference>
<dbReference type="InterPro" id="IPR016035">
    <property type="entry name" value="Acyl_Trfase/lysoPLipase"/>
</dbReference>
<reference evidence="11" key="1">
    <citation type="journal article" date="2011" name="Genome Biol.">
        <title>Comparative genomics of the social amoebae Dictyostelium discoideum and Dictyostelium purpureum.</title>
        <authorList>
            <consortium name="US DOE Joint Genome Institute (JGI-PGF)"/>
            <person name="Sucgang R."/>
            <person name="Kuo A."/>
            <person name="Tian X."/>
            <person name="Salerno W."/>
            <person name="Parikh A."/>
            <person name="Feasley C.L."/>
            <person name="Dalin E."/>
            <person name="Tu H."/>
            <person name="Huang E."/>
            <person name="Barry K."/>
            <person name="Lindquist E."/>
            <person name="Shapiro H."/>
            <person name="Bruce D."/>
            <person name="Schmutz J."/>
            <person name="Salamov A."/>
            <person name="Fey P."/>
            <person name="Gaudet P."/>
            <person name="Anjard C."/>
            <person name="Babu M.M."/>
            <person name="Basu S."/>
            <person name="Bushmanova Y."/>
            <person name="van der Wel H."/>
            <person name="Katoh-Kurasawa M."/>
            <person name="Dinh C."/>
            <person name="Coutinho P.M."/>
            <person name="Saito T."/>
            <person name="Elias M."/>
            <person name="Schaap P."/>
            <person name="Kay R.R."/>
            <person name="Henrissat B."/>
            <person name="Eichinger L."/>
            <person name="Rivero F."/>
            <person name="Putnam N.H."/>
            <person name="West C.M."/>
            <person name="Loomis W.F."/>
            <person name="Chisholm R.L."/>
            <person name="Shaulsky G."/>
            <person name="Strassmann J.E."/>
            <person name="Queller D.C."/>
            <person name="Kuspa A."/>
            <person name="Grigoriev I.V."/>
        </authorList>
    </citation>
    <scope>NUCLEOTIDE SEQUENCE [LARGE SCALE GENOMIC DNA]</scope>
    <source>
        <strain evidence="11">QSDP1</strain>
    </source>
</reference>
<evidence type="ECO:0000256" key="2">
    <source>
        <dbReference type="ARBA" id="ARBA00022450"/>
    </source>
</evidence>
<dbReference type="Gene3D" id="3.40.50.720">
    <property type="entry name" value="NAD(P)-binding Rossmann-like Domain"/>
    <property type="match status" value="3"/>
</dbReference>
<proteinExistence type="predicted"/>
<feature type="domain" description="Ketosynthase family 3 (KS3)" evidence="8">
    <location>
        <begin position="11"/>
        <end position="431"/>
    </location>
</feature>
<keyword evidence="3" id="KW-0597">Phosphoprotein</keyword>
<comment type="cofactor">
    <cofactor evidence="1">
        <name>pantetheine 4'-phosphate</name>
        <dbReference type="ChEBI" id="CHEBI:47942"/>
    </cofactor>
</comment>
<evidence type="ECO:0000259" key="7">
    <source>
        <dbReference type="PROSITE" id="PS50075"/>
    </source>
</evidence>
<dbReference type="Pfam" id="PF02801">
    <property type="entry name" value="Ketoacyl-synt_C"/>
    <property type="match status" value="1"/>
</dbReference>
<gene>
    <name evidence="10" type="ORF">DICPUDRAFT_153779</name>
</gene>
<keyword evidence="11" id="KW-1185">Reference proteome</keyword>
<keyword evidence="4" id="KW-0808">Transferase</keyword>
<dbReference type="Pfam" id="PF08659">
    <property type="entry name" value="KR"/>
    <property type="match status" value="1"/>
</dbReference>
<dbReference type="InterPro" id="IPR009081">
    <property type="entry name" value="PP-bd_ACP"/>
</dbReference>
<dbReference type="Pfam" id="PF23297">
    <property type="entry name" value="ACP_SdgA_C"/>
    <property type="match status" value="1"/>
</dbReference>
<dbReference type="CDD" id="cd08954">
    <property type="entry name" value="KR_1_FAS_SDR_x"/>
    <property type="match status" value="1"/>
</dbReference>
<accession>F0ZPQ7</accession>
<feature type="domain" description="PKS/mFAS DH" evidence="9">
    <location>
        <begin position="921"/>
        <end position="1210"/>
    </location>
</feature>
<dbReference type="InterPro" id="IPR013968">
    <property type="entry name" value="PKS_KR"/>
</dbReference>
<dbReference type="Gene3D" id="3.10.129.110">
    <property type="entry name" value="Polyketide synthase dehydratase"/>
    <property type="match status" value="1"/>
</dbReference>
<dbReference type="SUPFAM" id="SSF51735">
    <property type="entry name" value="NAD(P)-binding Rossmann-fold domains"/>
    <property type="match status" value="3"/>
</dbReference>
<dbReference type="SMART" id="SM00829">
    <property type="entry name" value="PKS_ER"/>
    <property type="match status" value="1"/>
</dbReference>
<dbReference type="GO" id="GO:0016491">
    <property type="term" value="F:oxidoreductase activity"/>
    <property type="evidence" value="ECO:0007669"/>
    <property type="project" value="InterPro"/>
</dbReference>
<dbReference type="CDD" id="cd00833">
    <property type="entry name" value="PKS"/>
    <property type="match status" value="1"/>
</dbReference>
<dbReference type="InterPro" id="IPR020841">
    <property type="entry name" value="PKS_Beta-ketoAc_synthase_dom"/>
</dbReference>
<dbReference type="Gene3D" id="3.40.47.10">
    <property type="match status" value="1"/>
</dbReference>
<dbReference type="SUPFAM" id="SSF47336">
    <property type="entry name" value="ACP-like"/>
    <property type="match status" value="1"/>
</dbReference>
<dbReference type="STRING" id="5786.F0ZPQ7"/>
<evidence type="ECO:0000313" key="10">
    <source>
        <dbReference type="EMBL" id="EGC34076.1"/>
    </source>
</evidence>
<dbReference type="InterPro" id="IPR016036">
    <property type="entry name" value="Malonyl_transacylase_ACP-bd"/>
</dbReference>
<dbReference type="InterPro" id="IPR032821">
    <property type="entry name" value="PKS_assoc"/>
</dbReference>
<dbReference type="EMBL" id="GL871113">
    <property type="protein sequence ID" value="EGC34076.1"/>
    <property type="molecule type" value="Genomic_DNA"/>
</dbReference>
<dbReference type="Proteomes" id="UP000001064">
    <property type="component" value="Unassembled WGS sequence"/>
</dbReference>
<dbReference type="SUPFAM" id="SSF53901">
    <property type="entry name" value="Thiolase-like"/>
    <property type="match status" value="1"/>
</dbReference>
<dbReference type="eggNOG" id="KOG1202">
    <property type="taxonomic scope" value="Eukaryota"/>
</dbReference>
<dbReference type="GO" id="GO:0099139">
    <property type="term" value="P:cheating during chimeric sorocarp development"/>
    <property type="evidence" value="ECO:0007669"/>
    <property type="project" value="EnsemblProtists"/>
</dbReference>
<dbReference type="SUPFAM" id="SSF55048">
    <property type="entry name" value="Probable ACP-binding domain of malonyl-CoA ACP transacylase"/>
    <property type="match status" value="1"/>
</dbReference>
<dbReference type="InterPro" id="IPR013154">
    <property type="entry name" value="ADH-like_N"/>
</dbReference>
<dbReference type="GeneID" id="10502368"/>
<dbReference type="InterPro" id="IPR001227">
    <property type="entry name" value="Ac_transferase_dom_sf"/>
</dbReference>
<evidence type="ECO:0000256" key="6">
    <source>
        <dbReference type="PROSITE-ProRule" id="PRU01363"/>
    </source>
</evidence>
<dbReference type="CDD" id="cd05235">
    <property type="entry name" value="SDR_e1"/>
    <property type="match status" value="1"/>
</dbReference>
<dbReference type="InterPro" id="IPR029063">
    <property type="entry name" value="SAM-dependent_MTases_sf"/>
</dbReference>
<dbReference type="InterPro" id="IPR010080">
    <property type="entry name" value="Thioester_reductase-like_dom"/>
</dbReference>
<dbReference type="Gene3D" id="3.40.366.10">
    <property type="entry name" value="Malonyl-Coenzyme A Acyl Carrier Protein, domain 2"/>
    <property type="match status" value="1"/>
</dbReference>
<dbReference type="GO" id="GO:0004315">
    <property type="term" value="F:3-oxoacyl-[acyl-carrier-protein] synthase activity"/>
    <property type="evidence" value="ECO:0007669"/>
    <property type="project" value="InterPro"/>
</dbReference>
<evidence type="ECO:0000259" key="9">
    <source>
        <dbReference type="PROSITE" id="PS52019"/>
    </source>
</evidence>
<dbReference type="OMA" id="RHYEADV"/>